<reference evidence="2" key="1">
    <citation type="submission" date="2017-05" db="EMBL/GenBank/DDBJ databases">
        <authorList>
            <person name="Sung H."/>
        </authorList>
    </citation>
    <scope>NUCLEOTIDE SEQUENCE [LARGE SCALE GENOMIC DNA]</scope>
    <source>
        <strain evidence="2">AR23208</strain>
    </source>
</reference>
<name>A0A1Y0IPD4_9BACL</name>
<keyword evidence="2" id="KW-1185">Reference proteome</keyword>
<evidence type="ECO:0000313" key="2">
    <source>
        <dbReference type="Proteomes" id="UP000195437"/>
    </source>
</evidence>
<dbReference type="KEGG" id="tum:CBW65_13240"/>
<organism evidence="1 2">
    <name type="scientific">Tumebacillus avium</name>
    <dbReference type="NCBI Taxonomy" id="1903704"/>
    <lineage>
        <taxon>Bacteria</taxon>
        <taxon>Bacillati</taxon>
        <taxon>Bacillota</taxon>
        <taxon>Bacilli</taxon>
        <taxon>Bacillales</taxon>
        <taxon>Alicyclobacillaceae</taxon>
        <taxon>Tumebacillus</taxon>
    </lineage>
</organism>
<proteinExistence type="predicted"/>
<evidence type="ECO:0000313" key="1">
    <source>
        <dbReference type="EMBL" id="ARU61889.1"/>
    </source>
</evidence>
<gene>
    <name evidence="1" type="ORF">CBW65_13240</name>
</gene>
<dbReference type="OrthoDB" id="2921521at2"/>
<dbReference type="AlphaFoldDB" id="A0A1Y0IPD4"/>
<sequence>MRKLYTQELLAILAVYDFYSWEEKEAPRQFWFVQNIGQSDFYKGWGLDAVDNPHADRPLTVAEWLEYEERFFNWLQSREHLLLPAIVTPELSNWWEPNMLREWMLPDAERCRHLLAEAGVIHVSPSLDPDLRGAVVETWEELLILGKMAVRGLPLLFFSGGKRVYRLTEYLTVLLEEK</sequence>
<dbReference type="Proteomes" id="UP000195437">
    <property type="component" value="Chromosome"/>
</dbReference>
<protein>
    <submittedName>
        <fullName evidence="1">Uncharacterized protein</fullName>
    </submittedName>
</protein>
<accession>A0A1Y0IPD4</accession>
<dbReference type="EMBL" id="CP021434">
    <property type="protein sequence ID" value="ARU61889.1"/>
    <property type="molecule type" value="Genomic_DNA"/>
</dbReference>
<dbReference type="RefSeq" id="WP_087457258.1">
    <property type="nucleotide sequence ID" value="NZ_CP021434.1"/>
</dbReference>